<evidence type="ECO:0000256" key="5">
    <source>
        <dbReference type="ARBA" id="ARBA00022692"/>
    </source>
</evidence>
<dbReference type="Pfam" id="PF02028">
    <property type="entry name" value="BCCT"/>
    <property type="match status" value="1"/>
</dbReference>
<organism evidence="9 10">
    <name type="scientific">Promicromonospora vindobonensis</name>
    <dbReference type="NCBI Taxonomy" id="195748"/>
    <lineage>
        <taxon>Bacteria</taxon>
        <taxon>Bacillati</taxon>
        <taxon>Actinomycetota</taxon>
        <taxon>Actinomycetes</taxon>
        <taxon>Micrococcales</taxon>
        <taxon>Promicromonosporaceae</taxon>
        <taxon>Promicromonospora</taxon>
    </lineage>
</organism>
<evidence type="ECO:0000256" key="1">
    <source>
        <dbReference type="ARBA" id="ARBA00004651"/>
    </source>
</evidence>
<reference evidence="10" key="1">
    <citation type="journal article" date="2019" name="Int. J. Syst. Evol. Microbiol.">
        <title>The Global Catalogue of Microorganisms (GCM) 10K type strain sequencing project: providing services to taxonomists for standard genome sequencing and annotation.</title>
        <authorList>
            <consortium name="The Broad Institute Genomics Platform"/>
            <consortium name="The Broad Institute Genome Sequencing Center for Infectious Disease"/>
            <person name="Wu L."/>
            <person name="Ma J."/>
        </authorList>
    </citation>
    <scope>NUCLEOTIDE SEQUENCE [LARGE SCALE GENOMIC DNA]</scope>
    <source>
        <strain evidence="10">CCM 7044</strain>
    </source>
</reference>
<feature type="transmembrane region" description="Helical" evidence="8">
    <location>
        <begin position="424"/>
        <end position="452"/>
    </location>
</feature>
<sequence>MSDHKTGTKGAPTDRVGRRRLIHGPRVFYPAAGLLLAFVVITAIVPEQMGDLIAAANETVVQDLGWYYIGLVAGCVFFAIWLAVSPMGSIVLGKDPNDEPEFKLGSWFAMLFAAGMGIGLVFWGVAEPLNHFSVTPPGAIADTPAAAARAAMDVTFLHWGLHAWAVYVVVGLAIAYSVHRLGNPVSIRWALRPLLGNRINGFWGDVIDVIAVLGTLFGVATSLGLGVTQIGAGLAYLEVIDEPTTWLLVMLIIVITALAVTSVVTGVDKGIKWLSNINMGIATAILAFVLIAGPTVFILSDFLTQIGSYLQNFFILTFNARPFQEDGAAWLGSWTTFYWGWWMSWAPFVGVFIARISKGRTIREFVMGVLLVPTLVTFLWFSVLGGSALYQEIFGGGGMIAEDGTVSTDTALFQLFDTLPGSTILSVLGIALIVVFFVTSSDSASFVVDMLASGGNPDPPKWSRAFWGCVEGAVAAVLLVVGARAAAANPDAGIDPLSALQTMAILLALPFSVVLVLLAVSTAKALLREQKVRQRKQREWFAERVAEHIESRS</sequence>
<dbReference type="RefSeq" id="WP_377190048.1">
    <property type="nucleotide sequence ID" value="NZ_JBHUOG010000002.1"/>
</dbReference>
<keyword evidence="10" id="KW-1185">Reference proteome</keyword>
<feature type="transmembrane region" description="Helical" evidence="8">
    <location>
        <begin position="104"/>
        <end position="126"/>
    </location>
</feature>
<comment type="subcellular location">
    <subcellularLocation>
        <location evidence="1">Cell membrane</location>
        <topology evidence="1">Multi-pass membrane protein</topology>
    </subcellularLocation>
</comment>
<evidence type="ECO:0000256" key="7">
    <source>
        <dbReference type="ARBA" id="ARBA00023136"/>
    </source>
</evidence>
<gene>
    <name evidence="9" type="ORF">ACFS27_26795</name>
</gene>
<keyword evidence="7 8" id="KW-0472">Membrane</keyword>
<accession>A0ABW5W2V1</accession>
<keyword evidence="3" id="KW-0813">Transport</keyword>
<dbReference type="EMBL" id="JBHUOG010000002">
    <property type="protein sequence ID" value="MFD2797195.1"/>
    <property type="molecule type" value="Genomic_DNA"/>
</dbReference>
<dbReference type="PANTHER" id="PTHR30047">
    <property type="entry name" value="HIGH-AFFINITY CHOLINE TRANSPORT PROTEIN-RELATED"/>
    <property type="match status" value="1"/>
</dbReference>
<dbReference type="NCBIfam" id="TIGR00842">
    <property type="entry name" value="bcct"/>
    <property type="match status" value="1"/>
</dbReference>
<evidence type="ECO:0000256" key="4">
    <source>
        <dbReference type="ARBA" id="ARBA00022475"/>
    </source>
</evidence>
<feature type="transmembrane region" description="Helical" evidence="8">
    <location>
        <begin position="339"/>
        <end position="357"/>
    </location>
</feature>
<keyword evidence="5 8" id="KW-0812">Transmembrane</keyword>
<feature type="transmembrane region" description="Helical" evidence="8">
    <location>
        <begin position="369"/>
        <end position="390"/>
    </location>
</feature>
<feature type="transmembrane region" description="Helical" evidence="8">
    <location>
        <begin position="503"/>
        <end position="527"/>
    </location>
</feature>
<protein>
    <submittedName>
        <fullName evidence="9">BCCT family transporter</fullName>
    </submittedName>
</protein>
<feature type="transmembrane region" description="Helical" evidence="8">
    <location>
        <begin position="279"/>
        <end position="300"/>
    </location>
</feature>
<feature type="transmembrane region" description="Helical" evidence="8">
    <location>
        <begin position="27"/>
        <end position="45"/>
    </location>
</feature>
<name>A0ABW5W2V1_9MICO</name>
<feature type="transmembrane region" description="Helical" evidence="8">
    <location>
        <begin position="161"/>
        <end position="181"/>
    </location>
</feature>
<proteinExistence type="inferred from homology"/>
<evidence type="ECO:0000313" key="10">
    <source>
        <dbReference type="Proteomes" id="UP001597479"/>
    </source>
</evidence>
<evidence type="ECO:0000256" key="6">
    <source>
        <dbReference type="ARBA" id="ARBA00022989"/>
    </source>
</evidence>
<comment type="caution">
    <text evidence="9">The sequence shown here is derived from an EMBL/GenBank/DDBJ whole genome shotgun (WGS) entry which is preliminary data.</text>
</comment>
<dbReference type="PANTHER" id="PTHR30047:SF7">
    <property type="entry name" value="HIGH-AFFINITY CHOLINE TRANSPORT PROTEIN"/>
    <property type="match status" value="1"/>
</dbReference>
<keyword evidence="6 8" id="KW-1133">Transmembrane helix</keyword>
<feature type="transmembrane region" description="Helical" evidence="8">
    <location>
        <begin position="202"/>
        <end position="225"/>
    </location>
</feature>
<evidence type="ECO:0000313" key="9">
    <source>
        <dbReference type="EMBL" id="MFD2797195.1"/>
    </source>
</evidence>
<keyword evidence="4" id="KW-1003">Cell membrane</keyword>
<feature type="transmembrane region" description="Helical" evidence="8">
    <location>
        <begin position="65"/>
        <end position="84"/>
    </location>
</feature>
<evidence type="ECO:0000256" key="2">
    <source>
        <dbReference type="ARBA" id="ARBA00005658"/>
    </source>
</evidence>
<dbReference type="InterPro" id="IPR000060">
    <property type="entry name" value="BCCT_transptr"/>
</dbReference>
<evidence type="ECO:0000256" key="3">
    <source>
        <dbReference type="ARBA" id="ARBA00022448"/>
    </source>
</evidence>
<feature type="transmembrane region" description="Helical" evidence="8">
    <location>
        <begin position="245"/>
        <end position="267"/>
    </location>
</feature>
<feature type="transmembrane region" description="Helical" evidence="8">
    <location>
        <begin position="464"/>
        <end position="483"/>
    </location>
</feature>
<comment type="similarity">
    <text evidence="2">Belongs to the BCCT transporter (TC 2.A.15) family.</text>
</comment>
<dbReference type="Proteomes" id="UP001597479">
    <property type="component" value="Unassembled WGS sequence"/>
</dbReference>
<evidence type="ECO:0000256" key="8">
    <source>
        <dbReference type="SAM" id="Phobius"/>
    </source>
</evidence>